<dbReference type="Proteomes" id="UP001479606">
    <property type="component" value="Unassembled WGS sequence"/>
</dbReference>
<protein>
    <submittedName>
        <fullName evidence="3">Energy transducer TonB</fullName>
    </submittedName>
</protein>
<dbReference type="SUPFAM" id="SSF82185">
    <property type="entry name" value="Histone H3 K4-specific methyltransferase SET7/9 N-terminal domain"/>
    <property type="match status" value="1"/>
</dbReference>
<evidence type="ECO:0000256" key="1">
    <source>
        <dbReference type="SAM" id="SignalP"/>
    </source>
</evidence>
<dbReference type="Pfam" id="PF07661">
    <property type="entry name" value="MORN_2"/>
    <property type="match status" value="3"/>
</dbReference>
<dbReference type="Gene3D" id="2.20.110.10">
    <property type="entry name" value="Histone H3 K4-specific methyltransferase SET7/9 N-terminal domain"/>
    <property type="match status" value="1"/>
</dbReference>
<organism evidence="3 4">
    <name type="scientific">Hymenobacter segetis</name>
    <dbReference type="NCBI Taxonomy" id="2025509"/>
    <lineage>
        <taxon>Bacteria</taxon>
        <taxon>Pseudomonadati</taxon>
        <taxon>Bacteroidota</taxon>
        <taxon>Cytophagia</taxon>
        <taxon>Cytophagales</taxon>
        <taxon>Hymenobacteraceae</taxon>
        <taxon>Hymenobacter</taxon>
    </lineage>
</organism>
<dbReference type="Gene3D" id="3.30.1150.10">
    <property type="match status" value="1"/>
</dbReference>
<proteinExistence type="predicted"/>
<evidence type="ECO:0000313" key="4">
    <source>
        <dbReference type="Proteomes" id="UP001479606"/>
    </source>
</evidence>
<feature type="signal peptide" evidence="1">
    <location>
        <begin position="1"/>
        <end position="22"/>
    </location>
</feature>
<sequence>MKTRLLYLGLLLAGPLAGRAQAPRAATPNPISSYFTPDFQPSSASDTTALCAETTFRDSLSGITRVYYPSGKLKQYIPYLNVARGVRYGCLTTWYENGQMCTKEDYVRGVRHGDLLTYYPDGTLKRREHCQDGRCGVGICYDANGSPVPYFAYEQLPLYPGGEERLLKELNKAVRLNSQELAAARRATRHLPDMVQYGWRREVDVELAVAADGRITNARVVQSTAGFLNSAVLRAVTKLQRQFVPGRRDGQVMTSFLTVPLFYTLEAPTRQPNYGGYGSPRMRR</sequence>
<dbReference type="RefSeq" id="WP_342300040.1">
    <property type="nucleotide sequence ID" value="NZ_JBCEVZ010000051.1"/>
</dbReference>
<dbReference type="SUPFAM" id="SSF74653">
    <property type="entry name" value="TolA/TonB C-terminal domain"/>
    <property type="match status" value="1"/>
</dbReference>
<feature type="chain" id="PRO_5045413416" evidence="1">
    <location>
        <begin position="23"/>
        <end position="284"/>
    </location>
</feature>
<dbReference type="InterPro" id="IPR037682">
    <property type="entry name" value="TonB_C"/>
</dbReference>
<evidence type="ECO:0000313" key="3">
    <source>
        <dbReference type="EMBL" id="MEL5995909.1"/>
    </source>
</evidence>
<reference evidence="3 4" key="1">
    <citation type="journal article" date="2018" name="Arch. Microbiol.">
        <title>Hymenobacter segetis sp. nov., isolated from soil.</title>
        <authorList>
            <person name="Ten L.N."/>
            <person name="Lim S.J."/>
            <person name="Kim B.O."/>
            <person name="Kang I.K."/>
            <person name="Jung H.Y."/>
        </authorList>
    </citation>
    <scope>NUCLEOTIDE SEQUENCE [LARGE SCALE GENOMIC DNA]</scope>
    <source>
        <strain evidence="3 4">S7-3-11</strain>
    </source>
</reference>
<gene>
    <name evidence="3" type="ORF">AAFH49_16970</name>
</gene>
<keyword evidence="4" id="KW-1185">Reference proteome</keyword>
<name>A0ABU9LYR4_9BACT</name>
<accession>A0ABU9LYR4</accession>
<dbReference type="EMBL" id="JBCEVZ010000051">
    <property type="protein sequence ID" value="MEL5995909.1"/>
    <property type="molecule type" value="Genomic_DNA"/>
</dbReference>
<dbReference type="InterPro" id="IPR011652">
    <property type="entry name" value="MORN_2"/>
</dbReference>
<comment type="caution">
    <text evidence="3">The sequence shown here is derived from an EMBL/GenBank/DDBJ whole genome shotgun (WGS) entry which is preliminary data.</text>
</comment>
<feature type="domain" description="TonB C-terminal" evidence="2">
    <location>
        <begin position="202"/>
        <end position="264"/>
    </location>
</feature>
<dbReference type="Pfam" id="PF03544">
    <property type="entry name" value="TonB_C"/>
    <property type="match status" value="1"/>
</dbReference>
<keyword evidence="1" id="KW-0732">Signal</keyword>
<evidence type="ECO:0000259" key="2">
    <source>
        <dbReference type="Pfam" id="PF03544"/>
    </source>
</evidence>